<dbReference type="EMBL" id="RJSF01000047">
    <property type="protein sequence ID" value="RNM11885.1"/>
    <property type="molecule type" value="Genomic_DNA"/>
</dbReference>
<accession>A0A3N0GHE9</accession>
<name>A0A3N0GHE9_9ACTN</name>
<dbReference type="Pfam" id="PF17925">
    <property type="entry name" value="TetR_C_20"/>
    <property type="match status" value="1"/>
</dbReference>
<dbReference type="InterPro" id="IPR001647">
    <property type="entry name" value="HTH_TetR"/>
</dbReference>
<dbReference type="AlphaFoldDB" id="A0A3N0GHE9"/>
<feature type="DNA-binding region" description="H-T-H motif" evidence="2">
    <location>
        <begin position="42"/>
        <end position="61"/>
    </location>
</feature>
<gene>
    <name evidence="4" type="ORF">EFL26_22390</name>
</gene>
<dbReference type="Pfam" id="PF00440">
    <property type="entry name" value="TetR_N"/>
    <property type="match status" value="1"/>
</dbReference>
<evidence type="ECO:0000259" key="3">
    <source>
        <dbReference type="PROSITE" id="PS50977"/>
    </source>
</evidence>
<organism evidence="4 5">
    <name type="scientific">Nocardioides pocheonensis</name>
    <dbReference type="NCBI Taxonomy" id="661485"/>
    <lineage>
        <taxon>Bacteria</taxon>
        <taxon>Bacillati</taxon>
        <taxon>Actinomycetota</taxon>
        <taxon>Actinomycetes</taxon>
        <taxon>Propionibacteriales</taxon>
        <taxon>Nocardioidaceae</taxon>
        <taxon>Nocardioides</taxon>
    </lineage>
</organism>
<reference evidence="4 5" key="1">
    <citation type="submission" date="2018-11" db="EMBL/GenBank/DDBJ databases">
        <authorList>
            <person name="Li F."/>
        </authorList>
    </citation>
    <scope>NUCLEOTIDE SEQUENCE [LARGE SCALE GENOMIC DNA]</scope>
    <source>
        <strain evidence="4 5">Gsoil 818</strain>
    </source>
</reference>
<dbReference type="Proteomes" id="UP000279994">
    <property type="component" value="Unassembled WGS sequence"/>
</dbReference>
<dbReference type="PROSITE" id="PS50977">
    <property type="entry name" value="HTH_TETR_2"/>
    <property type="match status" value="1"/>
</dbReference>
<proteinExistence type="predicted"/>
<keyword evidence="5" id="KW-1185">Reference proteome</keyword>
<evidence type="ECO:0000313" key="4">
    <source>
        <dbReference type="EMBL" id="RNM11885.1"/>
    </source>
</evidence>
<dbReference type="PANTHER" id="PTHR30055">
    <property type="entry name" value="HTH-TYPE TRANSCRIPTIONAL REGULATOR RUTR"/>
    <property type="match status" value="1"/>
</dbReference>
<dbReference type="Gene3D" id="1.10.357.10">
    <property type="entry name" value="Tetracycline Repressor, domain 2"/>
    <property type="match status" value="1"/>
</dbReference>
<dbReference type="GO" id="GO:0000976">
    <property type="term" value="F:transcription cis-regulatory region binding"/>
    <property type="evidence" value="ECO:0007669"/>
    <property type="project" value="TreeGrafter"/>
</dbReference>
<dbReference type="SUPFAM" id="SSF46689">
    <property type="entry name" value="Homeodomain-like"/>
    <property type="match status" value="1"/>
</dbReference>
<keyword evidence="1 2" id="KW-0238">DNA-binding</keyword>
<dbReference type="InterPro" id="IPR009057">
    <property type="entry name" value="Homeodomain-like_sf"/>
</dbReference>
<dbReference type="RefSeq" id="WP_123225120.1">
    <property type="nucleotide sequence ID" value="NZ_RJSF01000047.1"/>
</dbReference>
<protein>
    <submittedName>
        <fullName evidence="4">TetR/AcrR family transcriptional regulator</fullName>
    </submittedName>
</protein>
<evidence type="ECO:0000313" key="5">
    <source>
        <dbReference type="Proteomes" id="UP000279994"/>
    </source>
</evidence>
<evidence type="ECO:0000256" key="1">
    <source>
        <dbReference type="ARBA" id="ARBA00023125"/>
    </source>
</evidence>
<dbReference type="PANTHER" id="PTHR30055:SF242">
    <property type="entry name" value="HTH-TYPE TRANSCRIPTIONAL REPRESSOR KSTR"/>
    <property type="match status" value="1"/>
</dbReference>
<comment type="caution">
    <text evidence="4">The sequence shown here is derived from an EMBL/GenBank/DDBJ whole genome shotgun (WGS) entry which is preliminary data.</text>
</comment>
<dbReference type="InterPro" id="IPR041642">
    <property type="entry name" value="KstR_C"/>
</dbReference>
<dbReference type="OrthoDB" id="9809994at2"/>
<sequence length="198" mass="21899">MPRVGESRVPAEPSSAGQKARYRRILRAAARLGERDELERVQMQDVAREAGVAIATLYRYFPSKIHLFAAVMRSQVLRLHDEAVSPAPGDDAVAAVAELLIRIGRDMLDHPQLSLSMIQANNLAQKVPGSASDQIDAVFEELVMRTAGLDEERTQDARRRARLVILCWFGVLMTVLNGRTPAGEAELDTRRACELLLA</sequence>
<dbReference type="GO" id="GO:0003700">
    <property type="term" value="F:DNA-binding transcription factor activity"/>
    <property type="evidence" value="ECO:0007669"/>
    <property type="project" value="TreeGrafter"/>
</dbReference>
<feature type="domain" description="HTH tetR-type" evidence="3">
    <location>
        <begin position="19"/>
        <end position="79"/>
    </location>
</feature>
<evidence type="ECO:0000256" key="2">
    <source>
        <dbReference type="PROSITE-ProRule" id="PRU00335"/>
    </source>
</evidence>
<dbReference type="InterPro" id="IPR050109">
    <property type="entry name" value="HTH-type_TetR-like_transc_reg"/>
</dbReference>